<keyword evidence="6" id="KW-0863">Zinc-finger</keyword>
<keyword evidence="2" id="KW-0677">Repeat</keyword>
<dbReference type="GO" id="GO:0070897">
    <property type="term" value="P:transcription preinitiation complex assembly"/>
    <property type="evidence" value="ECO:0007669"/>
    <property type="project" value="InterPro"/>
</dbReference>
<dbReference type="PRINTS" id="PR00685">
    <property type="entry name" value="TIFACTORIIB"/>
</dbReference>
<dbReference type="PANTHER" id="PTHR11618:SF13">
    <property type="entry name" value="TRANSCRIPTION INITIATION FACTOR IIB"/>
    <property type="match status" value="1"/>
</dbReference>
<evidence type="ECO:0000256" key="6">
    <source>
        <dbReference type="PROSITE-ProRule" id="PRU00469"/>
    </source>
</evidence>
<dbReference type="Gene3D" id="1.10.472.10">
    <property type="entry name" value="Cyclin-like"/>
    <property type="match status" value="1"/>
</dbReference>
<protein>
    <recommendedName>
        <fullName evidence="5">General transcription factor TFIIB</fullName>
    </recommendedName>
</protein>
<name>A0A1V9YAS4_ACHHY</name>
<sequence>MNSSASSRPFAASPMESVCFECGSDDLVEDPGAGDLICRGCGMVLIEHMIDDAPDWSNYAEDDRQRGDQSRVGAAIDERLGQTSLDSFLIAPKAKSSDGGPKPFHLTQTATVVRRREGFSALRDLCDSLQVNSTVVDYAISIYAKVDDSEDFNVRRQVQKDRLYAAILYISCRDCGNTRSYKELAAVTGVDKFKIGKMVTQITQAGIMSRDGPAPRVKTEDFLARFCSSLNLPHQTRVIASPIVEKATRMGLVEGRAPHAIAAGVIYIVAAFTNAKRSVEEVSEVTSVTANVVKEVAKLLNKSKKDLFADVQDILVA</sequence>
<gene>
    <name evidence="8" type="ORF">ACHHYP_15537</name>
</gene>
<comment type="caution">
    <text evidence="8">The sequence shown here is derived from an EMBL/GenBank/DDBJ whole genome shotgun (WGS) entry which is preliminary data.</text>
</comment>
<dbReference type="SMART" id="SM00385">
    <property type="entry name" value="CYCLIN"/>
    <property type="match status" value="1"/>
</dbReference>
<dbReference type="Pfam" id="PF08271">
    <property type="entry name" value="Zn_Ribbon_TF"/>
    <property type="match status" value="1"/>
</dbReference>
<dbReference type="GO" id="GO:0003743">
    <property type="term" value="F:translation initiation factor activity"/>
    <property type="evidence" value="ECO:0007669"/>
    <property type="project" value="UniProtKB-KW"/>
</dbReference>
<dbReference type="AlphaFoldDB" id="A0A1V9YAS4"/>
<dbReference type="STRING" id="1202772.A0A1V9YAS4"/>
<dbReference type="InterPro" id="IPR013150">
    <property type="entry name" value="TFIIB_cyclin"/>
</dbReference>
<dbReference type="GO" id="GO:0008270">
    <property type="term" value="F:zinc ion binding"/>
    <property type="evidence" value="ECO:0007669"/>
    <property type="project" value="UniProtKB-KW"/>
</dbReference>
<organism evidence="8 9">
    <name type="scientific">Achlya hypogyna</name>
    <name type="common">Oomycete</name>
    <name type="synonym">Protoachlya hypogyna</name>
    <dbReference type="NCBI Taxonomy" id="1202772"/>
    <lineage>
        <taxon>Eukaryota</taxon>
        <taxon>Sar</taxon>
        <taxon>Stramenopiles</taxon>
        <taxon>Oomycota</taxon>
        <taxon>Saprolegniomycetes</taxon>
        <taxon>Saprolegniales</taxon>
        <taxon>Achlyaceae</taxon>
        <taxon>Achlya</taxon>
    </lineage>
</organism>
<dbReference type="OrthoDB" id="25790at2759"/>
<dbReference type="SUPFAM" id="SSF57783">
    <property type="entry name" value="Zinc beta-ribbon"/>
    <property type="match status" value="1"/>
</dbReference>
<dbReference type="SUPFAM" id="SSF47954">
    <property type="entry name" value="Cyclin-like"/>
    <property type="match status" value="2"/>
</dbReference>
<evidence type="ECO:0000256" key="3">
    <source>
        <dbReference type="ARBA" id="ARBA00023015"/>
    </source>
</evidence>
<evidence type="ECO:0000256" key="2">
    <source>
        <dbReference type="ARBA" id="ARBA00022737"/>
    </source>
</evidence>
<evidence type="ECO:0000256" key="5">
    <source>
        <dbReference type="ARBA" id="ARBA00031706"/>
    </source>
</evidence>
<keyword evidence="8" id="KW-0396">Initiation factor</keyword>
<evidence type="ECO:0000256" key="4">
    <source>
        <dbReference type="ARBA" id="ARBA00023163"/>
    </source>
</evidence>
<reference evidence="8 9" key="1">
    <citation type="journal article" date="2014" name="Genome Biol. Evol.">
        <title>The secreted proteins of Achlya hypogyna and Thraustotheca clavata identify the ancestral oomycete secretome and reveal gene acquisitions by horizontal gene transfer.</title>
        <authorList>
            <person name="Misner I."/>
            <person name="Blouin N."/>
            <person name="Leonard G."/>
            <person name="Richards T.A."/>
            <person name="Lane C.E."/>
        </authorList>
    </citation>
    <scope>NUCLEOTIDE SEQUENCE [LARGE SCALE GENOMIC DNA]</scope>
    <source>
        <strain evidence="8 9">ATCC 48635</strain>
    </source>
</reference>
<proteinExistence type="inferred from homology"/>
<keyword evidence="9" id="KW-1185">Reference proteome</keyword>
<evidence type="ECO:0000259" key="7">
    <source>
        <dbReference type="PROSITE" id="PS51134"/>
    </source>
</evidence>
<feature type="domain" description="TFIIB-type" evidence="7">
    <location>
        <begin position="13"/>
        <end position="46"/>
    </location>
</feature>
<evidence type="ECO:0000256" key="1">
    <source>
        <dbReference type="ARBA" id="ARBA00010857"/>
    </source>
</evidence>
<dbReference type="Pfam" id="PF00382">
    <property type="entry name" value="TFIIB"/>
    <property type="match status" value="2"/>
</dbReference>
<keyword evidence="8" id="KW-0648">Protein biosynthesis</keyword>
<keyword evidence="6" id="KW-0479">Metal-binding</keyword>
<comment type="similarity">
    <text evidence="1">Belongs to the TFIIB family.</text>
</comment>
<dbReference type="InterPro" id="IPR036915">
    <property type="entry name" value="Cyclin-like_sf"/>
</dbReference>
<keyword evidence="4" id="KW-0804">Transcription</keyword>
<evidence type="ECO:0000313" key="8">
    <source>
        <dbReference type="EMBL" id="OQR82789.1"/>
    </source>
</evidence>
<dbReference type="EMBL" id="JNBR01002420">
    <property type="protein sequence ID" value="OQR82789.1"/>
    <property type="molecule type" value="Genomic_DNA"/>
</dbReference>
<dbReference type="GO" id="GO:0097550">
    <property type="term" value="C:transcription preinitiation complex"/>
    <property type="evidence" value="ECO:0007669"/>
    <property type="project" value="TreeGrafter"/>
</dbReference>
<dbReference type="InterPro" id="IPR013137">
    <property type="entry name" value="Znf_TFIIB"/>
</dbReference>
<dbReference type="InterPro" id="IPR000812">
    <property type="entry name" value="TFIIB"/>
</dbReference>
<dbReference type="InterPro" id="IPR013763">
    <property type="entry name" value="Cyclin-like_dom"/>
</dbReference>
<dbReference type="PANTHER" id="PTHR11618">
    <property type="entry name" value="TRANSCRIPTION INITIATION FACTOR IIB-RELATED"/>
    <property type="match status" value="1"/>
</dbReference>
<keyword evidence="3" id="KW-0805">Transcription regulation</keyword>
<dbReference type="Gene3D" id="1.10.472.170">
    <property type="match status" value="1"/>
</dbReference>
<dbReference type="PROSITE" id="PS51134">
    <property type="entry name" value="ZF_TFIIB"/>
    <property type="match status" value="1"/>
</dbReference>
<dbReference type="GO" id="GO:0005634">
    <property type="term" value="C:nucleus"/>
    <property type="evidence" value="ECO:0007669"/>
    <property type="project" value="TreeGrafter"/>
</dbReference>
<accession>A0A1V9YAS4</accession>
<dbReference type="Proteomes" id="UP000243579">
    <property type="component" value="Unassembled WGS sequence"/>
</dbReference>
<evidence type="ECO:0000313" key="9">
    <source>
        <dbReference type="Proteomes" id="UP000243579"/>
    </source>
</evidence>
<keyword evidence="6" id="KW-0862">Zinc</keyword>
<dbReference type="GO" id="GO:0017025">
    <property type="term" value="F:TBP-class protein binding"/>
    <property type="evidence" value="ECO:0007669"/>
    <property type="project" value="InterPro"/>
</dbReference>